<dbReference type="PANTHER" id="PTHR44757">
    <property type="entry name" value="DIGUANYLATE CYCLASE DGCP"/>
    <property type="match status" value="1"/>
</dbReference>
<evidence type="ECO:0000259" key="4">
    <source>
        <dbReference type="PROSITE" id="PS50887"/>
    </source>
</evidence>
<evidence type="ECO:0000259" key="3">
    <source>
        <dbReference type="PROSITE" id="PS50883"/>
    </source>
</evidence>
<dbReference type="InterPro" id="IPR029787">
    <property type="entry name" value="Nucleotide_cyclase"/>
</dbReference>
<feature type="domain" description="PAC" evidence="2">
    <location>
        <begin position="229"/>
        <end position="280"/>
    </location>
</feature>
<dbReference type="InterPro" id="IPR009875">
    <property type="entry name" value="PilZ_domain"/>
</dbReference>
<dbReference type="Gene3D" id="3.30.450.20">
    <property type="entry name" value="PAS domain"/>
    <property type="match status" value="3"/>
</dbReference>
<dbReference type="InterPro" id="IPR000700">
    <property type="entry name" value="PAS-assoc_C"/>
</dbReference>
<dbReference type="PROSITE" id="PS50113">
    <property type="entry name" value="PAC"/>
    <property type="match status" value="2"/>
</dbReference>
<name>A0A0A2TR50_9BACI</name>
<dbReference type="NCBIfam" id="TIGR00229">
    <property type="entry name" value="sensory_box"/>
    <property type="match status" value="2"/>
</dbReference>
<dbReference type="PROSITE" id="PS50112">
    <property type="entry name" value="PAS"/>
    <property type="match status" value="1"/>
</dbReference>
<dbReference type="InterPro" id="IPR001633">
    <property type="entry name" value="EAL_dom"/>
</dbReference>
<organism evidence="5 6">
    <name type="scientific">Pontibacillus yanchengensis Y32</name>
    <dbReference type="NCBI Taxonomy" id="1385514"/>
    <lineage>
        <taxon>Bacteria</taxon>
        <taxon>Bacillati</taxon>
        <taxon>Bacillota</taxon>
        <taxon>Bacilli</taxon>
        <taxon>Bacillales</taxon>
        <taxon>Bacillaceae</taxon>
        <taxon>Pontibacillus</taxon>
    </lineage>
</organism>
<dbReference type="PROSITE" id="PS50887">
    <property type="entry name" value="GGDEF"/>
    <property type="match status" value="1"/>
</dbReference>
<proteinExistence type="predicted"/>
<dbReference type="InterPro" id="IPR000160">
    <property type="entry name" value="GGDEF_dom"/>
</dbReference>
<feature type="domain" description="PAS" evidence="1">
    <location>
        <begin position="281"/>
        <end position="354"/>
    </location>
</feature>
<dbReference type="STRING" id="1385514.N782_16730"/>
<dbReference type="InterPro" id="IPR035919">
    <property type="entry name" value="EAL_sf"/>
</dbReference>
<dbReference type="SUPFAM" id="SSF141371">
    <property type="entry name" value="PilZ domain-like"/>
    <property type="match status" value="1"/>
</dbReference>
<dbReference type="SMART" id="SM00091">
    <property type="entry name" value="PAS"/>
    <property type="match status" value="3"/>
</dbReference>
<dbReference type="Gene3D" id="2.10.70.100">
    <property type="match status" value="1"/>
</dbReference>
<comment type="caution">
    <text evidence="5">The sequence shown here is derived from an EMBL/GenBank/DDBJ whole genome shotgun (WGS) entry which is preliminary data.</text>
</comment>
<keyword evidence="6" id="KW-1185">Reference proteome</keyword>
<dbReference type="SMART" id="SM00052">
    <property type="entry name" value="EAL"/>
    <property type="match status" value="1"/>
</dbReference>
<dbReference type="Gene3D" id="3.30.70.270">
    <property type="match status" value="1"/>
</dbReference>
<dbReference type="InterPro" id="IPR052155">
    <property type="entry name" value="Biofilm_reg_signaling"/>
</dbReference>
<dbReference type="InterPro" id="IPR043128">
    <property type="entry name" value="Rev_trsase/Diguanyl_cyclase"/>
</dbReference>
<dbReference type="EMBL" id="AVBF01000049">
    <property type="protein sequence ID" value="KGP71750.1"/>
    <property type="molecule type" value="Genomic_DNA"/>
</dbReference>
<feature type="domain" description="EAL" evidence="3">
    <location>
        <begin position="577"/>
        <end position="830"/>
    </location>
</feature>
<dbReference type="SUPFAM" id="SSF55785">
    <property type="entry name" value="PYP-like sensor domain (PAS domain)"/>
    <property type="match status" value="3"/>
</dbReference>
<dbReference type="Pfam" id="PF00563">
    <property type="entry name" value="EAL"/>
    <property type="match status" value="1"/>
</dbReference>
<dbReference type="InterPro" id="IPR035965">
    <property type="entry name" value="PAS-like_dom_sf"/>
</dbReference>
<reference evidence="5 6" key="1">
    <citation type="journal article" date="2015" name="Stand. Genomic Sci.">
        <title>High quality draft genome sequence of the moderately halophilic bacterium Pontibacillus yanchengensis Y32(T) and comparison among Pontibacillus genomes.</title>
        <authorList>
            <person name="Huang J."/>
            <person name="Qiao Z.X."/>
            <person name="Tang J.W."/>
            <person name="Wang G."/>
        </authorList>
    </citation>
    <scope>NUCLEOTIDE SEQUENCE [LARGE SCALE GENOMIC DNA]</scope>
    <source>
        <strain evidence="5 6">Y32</strain>
    </source>
</reference>
<gene>
    <name evidence="5" type="ORF">N782_16730</name>
</gene>
<dbReference type="RefSeq" id="WP_036822018.1">
    <property type="nucleotide sequence ID" value="NZ_AVBF01000049.1"/>
</dbReference>
<accession>A0A0A2TR50</accession>
<dbReference type="PROSITE" id="PS50883">
    <property type="entry name" value="EAL"/>
    <property type="match status" value="1"/>
</dbReference>
<dbReference type="Pfam" id="PF00990">
    <property type="entry name" value="GGDEF"/>
    <property type="match status" value="1"/>
</dbReference>
<dbReference type="InterPro" id="IPR001610">
    <property type="entry name" value="PAC"/>
</dbReference>
<dbReference type="Pfam" id="PF08447">
    <property type="entry name" value="PAS_3"/>
    <property type="match status" value="2"/>
</dbReference>
<sequence>MLAKWKKHSGNKFQQMMQQLSVKEEDKLKNHFELFTSLLETHNDVIYILDENNKELTCNRTINDFFGYSGVHKISFHRYFTKPDSKQLHADFSHALKGFTSVSHLEGTHKNGSTLHVKVSHIPIFAEEEIVAVGLVLEDETQMKDVENVLQLKKEHLENSQESAEVGSWDFDVRTKRFYASSYHYKLFGLDPHSNEEYPYTFFLKHIHTDDRSALDKQLKSALQTGESQTISCRIIRPDHELRNVKTQVAPIKEDGKVIRLIGTVFDITDYQDLKETVDQQSDQLANLTHSMNVGIIAEDTLNDKLVFCSAGVQHITGFTPMEYREDPQLLKKIVHMDDNERIKGKTQFLHQGQTLHLEYRIVCSNGQKKWITEQTIPTLNDRHELIAIMRIIIDITEQKDYQHQLEYVSTHDTITGFGNTHHLETNFDVWAKQRKFMVLHLKVHRLKQIRDSLGTRIEEEALQAISKRIRDVVKQGAFIARTSEEEFVLLLDNEAENLPDKAHMEHLIKTIREPLNIQGYEFHLPSNIGVSFYPEDGESQEDVLNGARLACSRATEAGKNGYQIYTPSKDILSFKQFILERDMRPALGNEEFELHYQPRVDLQGMIKGAEALIRWNHPRWGMVSPNEFIPIAEEDNFIVEIENWVIQQVCEQLRTWKDKGLTLCPISINISPIHLYKKDLINTIQQNLDFYELEGHWLELEITETSFLDYSIMNDLIKNVKELGVGIAIDDFGSGYTSLQQFKVIQRDVVKIDKSFIQELDHEDDENNLIVSAILFLAHELNIKVVAEGVETYQQFNYLKQKNCEEIQGYYFSKPLPIQDFETMMMKRRIKPDEDKQKLQEGEDRRKYFRVHFDYAVQANMGIVEYYGKSLGLGRSEVLVEDIGIGGLRFMSPLKLPVNPNISLNFTFELNGKHVSVTGTIVWHEEVNNQSVYHYGVQFIIEEQERDKLASTLNQVYIMQQNNKDIPDTTFIKQDPYAYLEQKQSV</sequence>
<dbReference type="Pfam" id="PF07238">
    <property type="entry name" value="PilZ"/>
    <property type="match status" value="1"/>
</dbReference>
<dbReference type="NCBIfam" id="TIGR00254">
    <property type="entry name" value="GGDEF"/>
    <property type="match status" value="1"/>
</dbReference>
<dbReference type="eggNOG" id="COG5001">
    <property type="taxonomic scope" value="Bacteria"/>
</dbReference>
<feature type="domain" description="GGDEF" evidence="4">
    <location>
        <begin position="435"/>
        <end position="568"/>
    </location>
</feature>
<evidence type="ECO:0000259" key="2">
    <source>
        <dbReference type="PROSITE" id="PS50113"/>
    </source>
</evidence>
<dbReference type="InterPro" id="IPR000014">
    <property type="entry name" value="PAS"/>
</dbReference>
<dbReference type="SMART" id="SM00267">
    <property type="entry name" value="GGDEF"/>
    <property type="match status" value="1"/>
</dbReference>
<dbReference type="CDD" id="cd00130">
    <property type="entry name" value="PAS"/>
    <property type="match status" value="1"/>
</dbReference>
<dbReference type="Gene3D" id="2.40.10.220">
    <property type="entry name" value="predicted glycosyltransferase like domains"/>
    <property type="match status" value="1"/>
</dbReference>
<dbReference type="SUPFAM" id="SSF55073">
    <property type="entry name" value="Nucleotide cyclase"/>
    <property type="match status" value="1"/>
</dbReference>
<dbReference type="GO" id="GO:0035438">
    <property type="term" value="F:cyclic-di-GMP binding"/>
    <property type="evidence" value="ECO:0007669"/>
    <property type="project" value="InterPro"/>
</dbReference>
<dbReference type="Gene3D" id="3.20.20.450">
    <property type="entry name" value="EAL domain"/>
    <property type="match status" value="1"/>
</dbReference>
<dbReference type="Proteomes" id="UP000030147">
    <property type="component" value="Unassembled WGS sequence"/>
</dbReference>
<protein>
    <recommendedName>
        <fullName evidence="7">Diguanylate cyclase</fullName>
    </recommendedName>
</protein>
<dbReference type="SMART" id="SM00086">
    <property type="entry name" value="PAC"/>
    <property type="match status" value="2"/>
</dbReference>
<dbReference type="OrthoDB" id="9759607at2"/>
<dbReference type="CDD" id="cd01949">
    <property type="entry name" value="GGDEF"/>
    <property type="match status" value="1"/>
</dbReference>
<dbReference type="AlphaFoldDB" id="A0A0A2TR50"/>
<evidence type="ECO:0000259" key="1">
    <source>
        <dbReference type="PROSITE" id="PS50112"/>
    </source>
</evidence>
<dbReference type="Pfam" id="PF13426">
    <property type="entry name" value="PAS_9"/>
    <property type="match status" value="1"/>
</dbReference>
<evidence type="ECO:0000313" key="6">
    <source>
        <dbReference type="Proteomes" id="UP000030147"/>
    </source>
</evidence>
<feature type="domain" description="PAC" evidence="2">
    <location>
        <begin position="356"/>
        <end position="408"/>
    </location>
</feature>
<dbReference type="PANTHER" id="PTHR44757:SF2">
    <property type="entry name" value="BIOFILM ARCHITECTURE MAINTENANCE PROTEIN MBAA"/>
    <property type="match status" value="1"/>
</dbReference>
<dbReference type="InterPro" id="IPR013655">
    <property type="entry name" value="PAS_fold_3"/>
</dbReference>
<dbReference type="CDD" id="cd01948">
    <property type="entry name" value="EAL"/>
    <property type="match status" value="1"/>
</dbReference>
<evidence type="ECO:0000313" key="5">
    <source>
        <dbReference type="EMBL" id="KGP71750.1"/>
    </source>
</evidence>
<dbReference type="SUPFAM" id="SSF141868">
    <property type="entry name" value="EAL domain-like"/>
    <property type="match status" value="1"/>
</dbReference>
<evidence type="ECO:0008006" key="7">
    <source>
        <dbReference type="Google" id="ProtNLM"/>
    </source>
</evidence>